<dbReference type="EMBL" id="VIKR01000002">
    <property type="protein sequence ID" value="TQV74796.1"/>
    <property type="molecule type" value="Genomic_DNA"/>
</dbReference>
<proteinExistence type="predicted"/>
<dbReference type="OrthoDB" id="3259185at2"/>
<dbReference type="RefSeq" id="WP_142941414.1">
    <property type="nucleotide sequence ID" value="NZ_VIKR01000002.1"/>
</dbReference>
<protein>
    <submittedName>
        <fullName evidence="2">Zinc ribbon domain-containing protein</fullName>
    </submittedName>
</protein>
<keyword evidence="3" id="KW-1185">Reference proteome</keyword>
<comment type="caution">
    <text evidence="2">The sequence shown here is derived from an EMBL/GenBank/DDBJ whole genome shotgun (WGS) entry which is preliminary data.</text>
</comment>
<reference evidence="2 3" key="1">
    <citation type="submission" date="2019-06" db="EMBL/GenBank/DDBJ databases">
        <title>Draft genome of Aliikangiella marina GYP-15.</title>
        <authorList>
            <person name="Wang G."/>
        </authorList>
    </citation>
    <scope>NUCLEOTIDE SEQUENCE [LARGE SCALE GENOMIC DNA]</scope>
    <source>
        <strain evidence="2 3">GYP-15</strain>
    </source>
</reference>
<evidence type="ECO:0000256" key="1">
    <source>
        <dbReference type="SAM" id="Phobius"/>
    </source>
</evidence>
<name>A0A545TC86_9GAMM</name>
<keyword evidence="1" id="KW-0472">Membrane</keyword>
<evidence type="ECO:0000313" key="2">
    <source>
        <dbReference type="EMBL" id="TQV74796.1"/>
    </source>
</evidence>
<organism evidence="2 3">
    <name type="scientific">Aliikangiella marina</name>
    <dbReference type="NCBI Taxonomy" id="1712262"/>
    <lineage>
        <taxon>Bacteria</taxon>
        <taxon>Pseudomonadati</taxon>
        <taxon>Pseudomonadota</taxon>
        <taxon>Gammaproteobacteria</taxon>
        <taxon>Oceanospirillales</taxon>
        <taxon>Pleioneaceae</taxon>
        <taxon>Aliikangiella</taxon>
    </lineage>
</organism>
<feature type="transmembrane region" description="Helical" evidence="1">
    <location>
        <begin position="51"/>
        <end position="68"/>
    </location>
</feature>
<sequence>MSRKLSQTRKITYYLGMLLMLIGIILFASVFVTIISAITGDPVVESDIASSFGWSFAGFAILYIGSVVRSIGEKGLSGSGIILDPEKGREELEPFSRMKGGMLKDALEEAEIDLASNPKRVVMIKCTYCNKLNEEDSKFCQECGKAF</sequence>
<keyword evidence="1" id="KW-1133">Transmembrane helix</keyword>
<evidence type="ECO:0000313" key="3">
    <source>
        <dbReference type="Proteomes" id="UP000317839"/>
    </source>
</evidence>
<keyword evidence="1" id="KW-0812">Transmembrane</keyword>
<accession>A0A545TC86</accession>
<gene>
    <name evidence="2" type="ORF">FLL45_07485</name>
</gene>
<dbReference type="AlphaFoldDB" id="A0A545TC86"/>
<feature type="transmembrane region" description="Helical" evidence="1">
    <location>
        <begin position="12"/>
        <end position="39"/>
    </location>
</feature>
<dbReference type="Proteomes" id="UP000317839">
    <property type="component" value="Unassembled WGS sequence"/>
</dbReference>